<keyword evidence="2 4" id="KW-0238">DNA-binding</keyword>
<evidence type="ECO:0000313" key="6">
    <source>
        <dbReference type="EMBL" id="MFC6645836.1"/>
    </source>
</evidence>
<evidence type="ECO:0000256" key="2">
    <source>
        <dbReference type="ARBA" id="ARBA00023125"/>
    </source>
</evidence>
<sequence length="174" mass="19841">MILEAAARVLERKGLEGFNTNAVAEAAGVSIGSLYQYFPNKDSLTLALIQLFEQELHAAYLQAVEETEGASLEETFRALVKHQYRVHHRRPALHRLLEAEEDRLRPEEPADEDAVEETLLRRLHLHRKSPRAQRVEEIADIFTISRAMIDETLREGATEAAVVRRTMRALQGYL</sequence>
<evidence type="ECO:0000313" key="7">
    <source>
        <dbReference type="Proteomes" id="UP001596391"/>
    </source>
</evidence>
<dbReference type="SUPFAM" id="SSF46689">
    <property type="entry name" value="Homeodomain-like"/>
    <property type="match status" value="1"/>
</dbReference>
<evidence type="ECO:0000256" key="3">
    <source>
        <dbReference type="ARBA" id="ARBA00023163"/>
    </source>
</evidence>
<reference evidence="7" key="1">
    <citation type="journal article" date="2019" name="Int. J. Syst. Evol. Microbiol.">
        <title>The Global Catalogue of Microorganisms (GCM) 10K type strain sequencing project: providing services to taxonomists for standard genome sequencing and annotation.</title>
        <authorList>
            <consortium name="The Broad Institute Genomics Platform"/>
            <consortium name="The Broad Institute Genome Sequencing Center for Infectious Disease"/>
            <person name="Wu L."/>
            <person name="Ma J."/>
        </authorList>
    </citation>
    <scope>NUCLEOTIDE SEQUENCE [LARGE SCALE GENOMIC DNA]</scope>
    <source>
        <strain evidence="7">CGMCC 1.16026</strain>
    </source>
</reference>
<dbReference type="InterPro" id="IPR050109">
    <property type="entry name" value="HTH-type_TetR-like_transc_reg"/>
</dbReference>
<accession>A0ABW1ZAU2</accession>
<dbReference type="InterPro" id="IPR009057">
    <property type="entry name" value="Homeodomain-like_sf"/>
</dbReference>
<dbReference type="PRINTS" id="PR00455">
    <property type="entry name" value="HTHTETR"/>
</dbReference>
<dbReference type="Pfam" id="PF00440">
    <property type="entry name" value="TetR_N"/>
    <property type="match status" value="1"/>
</dbReference>
<dbReference type="PANTHER" id="PTHR30055">
    <property type="entry name" value="HTH-TYPE TRANSCRIPTIONAL REGULATOR RUTR"/>
    <property type="match status" value="1"/>
</dbReference>
<comment type="caution">
    <text evidence="6">The sequence shown here is derived from an EMBL/GenBank/DDBJ whole genome shotgun (WGS) entry which is preliminary data.</text>
</comment>
<proteinExistence type="predicted"/>
<protein>
    <submittedName>
        <fullName evidence="6">TetR/AcrR family transcriptional regulator</fullName>
    </submittedName>
</protein>
<gene>
    <name evidence="6" type="ORF">ACFQBQ_09640</name>
</gene>
<evidence type="ECO:0000256" key="1">
    <source>
        <dbReference type="ARBA" id="ARBA00023015"/>
    </source>
</evidence>
<keyword evidence="7" id="KW-1185">Reference proteome</keyword>
<name>A0ABW1ZAU2_9BACT</name>
<feature type="domain" description="HTH tetR-type" evidence="5">
    <location>
        <begin position="1"/>
        <end position="56"/>
    </location>
</feature>
<dbReference type="PANTHER" id="PTHR30055:SF234">
    <property type="entry name" value="HTH-TYPE TRANSCRIPTIONAL REGULATOR BETI"/>
    <property type="match status" value="1"/>
</dbReference>
<dbReference type="PROSITE" id="PS50977">
    <property type="entry name" value="HTH_TETR_2"/>
    <property type="match status" value="1"/>
</dbReference>
<dbReference type="EMBL" id="JBHSWI010000001">
    <property type="protein sequence ID" value="MFC6645836.1"/>
    <property type="molecule type" value="Genomic_DNA"/>
</dbReference>
<dbReference type="RefSeq" id="WP_263369550.1">
    <property type="nucleotide sequence ID" value="NZ_JAGSYD010000001.1"/>
</dbReference>
<evidence type="ECO:0000256" key="4">
    <source>
        <dbReference type="PROSITE-ProRule" id="PRU00335"/>
    </source>
</evidence>
<keyword evidence="1" id="KW-0805">Transcription regulation</keyword>
<dbReference type="Gene3D" id="1.10.357.10">
    <property type="entry name" value="Tetracycline Repressor, domain 2"/>
    <property type="match status" value="1"/>
</dbReference>
<organism evidence="6 7">
    <name type="scientific">Granulicella cerasi</name>
    <dbReference type="NCBI Taxonomy" id="741063"/>
    <lineage>
        <taxon>Bacteria</taxon>
        <taxon>Pseudomonadati</taxon>
        <taxon>Acidobacteriota</taxon>
        <taxon>Terriglobia</taxon>
        <taxon>Terriglobales</taxon>
        <taxon>Acidobacteriaceae</taxon>
        <taxon>Granulicella</taxon>
    </lineage>
</organism>
<keyword evidence="3" id="KW-0804">Transcription</keyword>
<dbReference type="Proteomes" id="UP001596391">
    <property type="component" value="Unassembled WGS sequence"/>
</dbReference>
<feature type="DNA-binding region" description="H-T-H motif" evidence="4">
    <location>
        <begin position="19"/>
        <end position="38"/>
    </location>
</feature>
<dbReference type="InterPro" id="IPR001647">
    <property type="entry name" value="HTH_TetR"/>
</dbReference>
<evidence type="ECO:0000259" key="5">
    <source>
        <dbReference type="PROSITE" id="PS50977"/>
    </source>
</evidence>